<protein>
    <recommendedName>
        <fullName evidence="7">Glycosyl transferase 64 domain-containing protein</fullName>
    </recommendedName>
</protein>
<keyword evidence="6" id="KW-0732">Signal</keyword>
<dbReference type="GO" id="GO:0016020">
    <property type="term" value="C:membrane"/>
    <property type="evidence" value="ECO:0007669"/>
    <property type="project" value="UniProtKB-SubCell"/>
</dbReference>
<reference evidence="8" key="1">
    <citation type="submission" date="2021-01" db="EMBL/GenBank/DDBJ databases">
        <authorList>
            <person name="Corre E."/>
            <person name="Pelletier E."/>
            <person name="Niang G."/>
            <person name="Scheremetjew M."/>
            <person name="Finn R."/>
            <person name="Kale V."/>
            <person name="Holt S."/>
            <person name="Cochrane G."/>
            <person name="Meng A."/>
            <person name="Brown T."/>
            <person name="Cohen L."/>
        </authorList>
    </citation>
    <scope>NUCLEOTIDE SEQUENCE</scope>
    <source>
        <strain evidence="8">CCMP1320</strain>
    </source>
</reference>
<keyword evidence="5" id="KW-1015">Disulfide bond</keyword>
<proteinExistence type="inferred from homology"/>
<dbReference type="EMBL" id="HBIP01037069">
    <property type="protein sequence ID" value="CAE0507346.1"/>
    <property type="molecule type" value="Transcribed_RNA"/>
</dbReference>
<evidence type="ECO:0000256" key="5">
    <source>
        <dbReference type="ARBA" id="ARBA00023157"/>
    </source>
</evidence>
<comment type="similarity">
    <text evidence="2">Belongs to the glycosyltransferase 64 family.</text>
</comment>
<evidence type="ECO:0000256" key="4">
    <source>
        <dbReference type="ARBA" id="ARBA00023136"/>
    </source>
</evidence>
<keyword evidence="4" id="KW-0472">Membrane</keyword>
<feature type="chain" id="PRO_5031292474" description="Glycosyl transferase 64 domain-containing protein" evidence="6">
    <location>
        <begin position="24"/>
        <end position="332"/>
    </location>
</feature>
<evidence type="ECO:0000256" key="2">
    <source>
        <dbReference type="ARBA" id="ARBA00008700"/>
    </source>
</evidence>
<dbReference type="GO" id="GO:0016757">
    <property type="term" value="F:glycosyltransferase activity"/>
    <property type="evidence" value="ECO:0007669"/>
    <property type="project" value="InterPro"/>
</dbReference>
<evidence type="ECO:0000256" key="6">
    <source>
        <dbReference type="SAM" id="SignalP"/>
    </source>
</evidence>
<comment type="subcellular location">
    <subcellularLocation>
        <location evidence="1">Membrane</location>
    </subcellularLocation>
</comment>
<sequence length="332" mass="37715">MRNFTAILGCFASVLSLIATSEAKLINLRRNPHKGSSLLPADSLRPDLFTIQIMTYRRPTYLNLTVHHLVSAPSLHKIVVIWQGTYNMYKASHLDSQFRRLPKGVDVVIAGTNNVMNRWRRQVPTQTQAVFNIDDDTIINPADLEDLFMTWQKYQDRVIGLVDRVVYLDVRRRRYLYTLHTGVSSPEEYGLVIGKAWFASAKILDLAVETDPLVKLISGFLHNPHSEAKGCDDIAWNYFLHLKGVPPPIARLGVSMGSTETRQRKQSGYNASSDKADGLWGKYRHSCVTRLNELLNLTKPALPHGPLERLFASQWTAGLSWVRETAEYLIMR</sequence>
<dbReference type="InterPro" id="IPR004263">
    <property type="entry name" value="Exostosin"/>
</dbReference>
<evidence type="ECO:0000259" key="7">
    <source>
        <dbReference type="Pfam" id="PF09258"/>
    </source>
</evidence>
<evidence type="ECO:0000256" key="1">
    <source>
        <dbReference type="ARBA" id="ARBA00004370"/>
    </source>
</evidence>
<dbReference type="SUPFAM" id="SSF53448">
    <property type="entry name" value="Nucleotide-diphospho-sugar transferases"/>
    <property type="match status" value="1"/>
</dbReference>
<dbReference type="InterPro" id="IPR015338">
    <property type="entry name" value="GT64_dom"/>
</dbReference>
<feature type="domain" description="Glycosyl transferase 64" evidence="7">
    <location>
        <begin position="49"/>
        <end position="296"/>
    </location>
</feature>
<dbReference type="AlphaFoldDB" id="A0A7S3VUG3"/>
<dbReference type="PANTHER" id="PTHR48261">
    <property type="entry name" value="ACETYLGLUCOSAMINYLTRANSFERASE"/>
    <property type="match status" value="1"/>
</dbReference>
<dbReference type="Gene3D" id="3.90.550.10">
    <property type="entry name" value="Spore Coat Polysaccharide Biosynthesis Protein SpsA, Chain A"/>
    <property type="match status" value="1"/>
</dbReference>
<dbReference type="PANTHER" id="PTHR48261:SF2">
    <property type="entry name" value="ACETYLGLUCOSAMINYLTRANSFERASE"/>
    <property type="match status" value="1"/>
</dbReference>
<evidence type="ECO:0000313" key="8">
    <source>
        <dbReference type="EMBL" id="CAE0507346.1"/>
    </source>
</evidence>
<keyword evidence="3" id="KW-0808">Transferase</keyword>
<dbReference type="Pfam" id="PF09258">
    <property type="entry name" value="Glyco_transf_64"/>
    <property type="match status" value="1"/>
</dbReference>
<feature type="signal peptide" evidence="6">
    <location>
        <begin position="1"/>
        <end position="23"/>
    </location>
</feature>
<name>A0A7S3VUG3_DUNTE</name>
<accession>A0A7S3VUG3</accession>
<gene>
    <name evidence="8" type="ORF">DTER00134_LOCUS22423</name>
</gene>
<evidence type="ECO:0000256" key="3">
    <source>
        <dbReference type="ARBA" id="ARBA00022679"/>
    </source>
</evidence>
<organism evidence="8">
    <name type="scientific">Dunaliella tertiolecta</name>
    <name type="common">Green alga</name>
    <dbReference type="NCBI Taxonomy" id="3047"/>
    <lineage>
        <taxon>Eukaryota</taxon>
        <taxon>Viridiplantae</taxon>
        <taxon>Chlorophyta</taxon>
        <taxon>core chlorophytes</taxon>
        <taxon>Chlorophyceae</taxon>
        <taxon>CS clade</taxon>
        <taxon>Chlamydomonadales</taxon>
        <taxon>Dunaliellaceae</taxon>
        <taxon>Dunaliella</taxon>
    </lineage>
</organism>
<dbReference type="InterPro" id="IPR029044">
    <property type="entry name" value="Nucleotide-diphossugar_trans"/>
</dbReference>